<feature type="domain" description="CCHC-type" evidence="3">
    <location>
        <begin position="281"/>
        <end position="295"/>
    </location>
</feature>
<keyword evidence="1" id="KW-0863">Zinc-finger</keyword>
<dbReference type="GO" id="GO:0008270">
    <property type="term" value="F:zinc ion binding"/>
    <property type="evidence" value="ECO:0007669"/>
    <property type="project" value="UniProtKB-KW"/>
</dbReference>
<dbReference type="InterPro" id="IPR001878">
    <property type="entry name" value="Znf_CCHC"/>
</dbReference>
<dbReference type="PANTHER" id="PTHR37984">
    <property type="entry name" value="PROTEIN CBG26694"/>
    <property type="match status" value="1"/>
</dbReference>
<dbReference type="GO" id="GO:0003676">
    <property type="term" value="F:nucleic acid binding"/>
    <property type="evidence" value="ECO:0007669"/>
    <property type="project" value="InterPro"/>
</dbReference>
<keyword evidence="1" id="KW-0862">Zinc</keyword>
<keyword evidence="1" id="KW-0479">Metal-binding</keyword>
<proteinExistence type="predicted"/>
<dbReference type="PANTHER" id="PTHR37984:SF9">
    <property type="entry name" value="INTEGRASE CATALYTIC DOMAIN-CONTAINING PROTEIN"/>
    <property type="match status" value="1"/>
</dbReference>
<comment type="caution">
    <text evidence="4">The sequence shown here is derived from an EMBL/GenBank/DDBJ whole genome shotgun (WGS) entry which is preliminary data.</text>
</comment>
<dbReference type="Gene3D" id="4.10.60.10">
    <property type="entry name" value="Zinc finger, CCHC-type"/>
    <property type="match status" value="1"/>
</dbReference>
<accession>A0AAE1L839</accession>
<gene>
    <name evidence="4" type="ORF">KUF71_019809</name>
</gene>
<reference evidence="4" key="2">
    <citation type="journal article" date="2023" name="BMC Genomics">
        <title>Pest status, molecular evolution, and epigenetic factors derived from the genome assembly of Frankliniella fusca, a thysanopteran phytovirus vector.</title>
        <authorList>
            <person name="Catto M.A."/>
            <person name="Labadie P.E."/>
            <person name="Jacobson A.L."/>
            <person name="Kennedy G.G."/>
            <person name="Srinivasan R."/>
            <person name="Hunt B.G."/>
        </authorList>
    </citation>
    <scope>NUCLEOTIDE SEQUENCE</scope>
    <source>
        <strain evidence="4">PL_HMW_Pooled</strain>
    </source>
</reference>
<dbReference type="InterPro" id="IPR050951">
    <property type="entry name" value="Retrovirus_Pol_polyprotein"/>
</dbReference>
<evidence type="ECO:0000313" key="4">
    <source>
        <dbReference type="EMBL" id="KAK3909800.1"/>
    </source>
</evidence>
<reference evidence="4" key="1">
    <citation type="submission" date="2021-07" db="EMBL/GenBank/DDBJ databases">
        <authorList>
            <person name="Catto M.A."/>
            <person name="Jacobson A."/>
            <person name="Kennedy G."/>
            <person name="Labadie P."/>
            <person name="Hunt B.G."/>
            <person name="Srinivasan R."/>
        </authorList>
    </citation>
    <scope>NUCLEOTIDE SEQUENCE</scope>
    <source>
        <strain evidence="4">PL_HMW_Pooled</strain>
        <tissue evidence="4">Head</tissue>
    </source>
</reference>
<evidence type="ECO:0000313" key="5">
    <source>
        <dbReference type="Proteomes" id="UP001219518"/>
    </source>
</evidence>
<dbReference type="PROSITE" id="PS50158">
    <property type="entry name" value="ZF_CCHC"/>
    <property type="match status" value="1"/>
</dbReference>
<feature type="region of interest" description="Disordered" evidence="2">
    <location>
        <begin position="212"/>
        <end position="245"/>
    </location>
</feature>
<evidence type="ECO:0000256" key="1">
    <source>
        <dbReference type="PROSITE-ProRule" id="PRU00047"/>
    </source>
</evidence>
<protein>
    <submittedName>
        <fullName evidence="4">Gag polyprotein</fullName>
    </submittedName>
</protein>
<dbReference type="EMBL" id="JAHWGI010000122">
    <property type="protein sequence ID" value="KAK3909800.1"/>
    <property type="molecule type" value="Genomic_DNA"/>
</dbReference>
<dbReference type="SMART" id="SM00343">
    <property type="entry name" value="ZnF_C2HC"/>
    <property type="match status" value="2"/>
</dbReference>
<organism evidence="4 5">
    <name type="scientific">Frankliniella fusca</name>
    <dbReference type="NCBI Taxonomy" id="407009"/>
    <lineage>
        <taxon>Eukaryota</taxon>
        <taxon>Metazoa</taxon>
        <taxon>Ecdysozoa</taxon>
        <taxon>Arthropoda</taxon>
        <taxon>Hexapoda</taxon>
        <taxon>Insecta</taxon>
        <taxon>Pterygota</taxon>
        <taxon>Neoptera</taxon>
        <taxon>Paraneoptera</taxon>
        <taxon>Thysanoptera</taxon>
        <taxon>Terebrantia</taxon>
        <taxon>Thripoidea</taxon>
        <taxon>Thripidae</taxon>
        <taxon>Frankliniella</taxon>
    </lineage>
</organism>
<dbReference type="AlphaFoldDB" id="A0AAE1L839"/>
<keyword evidence="5" id="KW-1185">Reference proteome</keyword>
<evidence type="ECO:0000256" key="2">
    <source>
        <dbReference type="SAM" id="MobiDB-lite"/>
    </source>
</evidence>
<name>A0AAE1L839_9NEOP</name>
<dbReference type="Proteomes" id="UP001219518">
    <property type="component" value="Unassembled WGS sequence"/>
</dbReference>
<evidence type="ECO:0000259" key="3">
    <source>
        <dbReference type="PROSITE" id="PS50158"/>
    </source>
</evidence>
<sequence>MGDETRPGPVKLTSGNTSQNWKKFEQRFEIFLKADPKRAEPPANKWAMLMQEAGREALEVYNSFRVKLTTVTLTPEGVVQKDDKSEDYEAVIKEFRAYAEVKKSVSSIRKQFNHRNQKPGEPFGTWFTEIKNLVKDCEYENVTDSMLKDRLEWGSIDQKVRETIRENPQWTLDQAILCCKAAEEKKLEAEEEGRSVDSLDTKKAVKRNYSEMSRGGTRGMNRGRGAPRSHYLSVRGRGTRGHHAPPRGGYWSSHYVEEAYNCKKCQTRHRARRCPAFDKTCNKCGEVGHYEKVCRFNKKRKIETVTKVAEVLKPEAIKPKEPEKKEENLYVLDDFNFEDEVDLDLLHEDMEVAVLQTKEDPSVKKIREYTEILKLKGKHCVNFKLDPGADVNIIPYNVFTCINAEGDYELHPSTLSFQSNNFKL</sequence>